<dbReference type="GO" id="GO:0005524">
    <property type="term" value="F:ATP binding"/>
    <property type="evidence" value="ECO:0007669"/>
    <property type="project" value="InterPro"/>
</dbReference>
<dbReference type="GO" id="GO:0030246">
    <property type="term" value="F:carbohydrate binding"/>
    <property type="evidence" value="ECO:0007669"/>
    <property type="project" value="InterPro"/>
</dbReference>
<organism evidence="8 9">
    <name type="scientific">Ilumatobacter fluminis</name>
    <dbReference type="NCBI Taxonomy" id="467091"/>
    <lineage>
        <taxon>Bacteria</taxon>
        <taxon>Bacillati</taxon>
        <taxon>Actinomycetota</taxon>
        <taxon>Acidimicrobiia</taxon>
        <taxon>Acidimicrobiales</taxon>
        <taxon>Ilumatobacteraceae</taxon>
        <taxon>Ilumatobacter</taxon>
    </lineage>
</organism>
<name>A0A4R7HY71_9ACTN</name>
<evidence type="ECO:0000259" key="4">
    <source>
        <dbReference type="Pfam" id="PF01055"/>
    </source>
</evidence>
<dbReference type="SUPFAM" id="SSF51011">
    <property type="entry name" value="Glycosyl hydrolase domain"/>
    <property type="match status" value="1"/>
</dbReference>
<dbReference type="AlphaFoldDB" id="A0A4R7HY71"/>
<dbReference type="PROSITE" id="PS00411">
    <property type="entry name" value="KINESIN_MOTOR_1"/>
    <property type="match status" value="1"/>
</dbReference>
<dbReference type="InterPro" id="IPR017853">
    <property type="entry name" value="GH"/>
</dbReference>
<proteinExistence type="inferred from homology"/>
<dbReference type="GO" id="GO:0005975">
    <property type="term" value="P:carbohydrate metabolic process"/>
    <property type="evidence" value="ECO:0007669"/>
    <property type="project" value="InterPro"/>
</dbReference>
<dbReference type="PANTHER" id="PTHR43863">
    <property type="entry name" value="HYDROLASE, PUTATIVE (AFU_ORTHOLOGUE AFUA_1G03140)-RELATED"/>
    <property type="match status" value="1"/>
</dbReference>
<sequence length="734" mass="81408">MTLTHRPLGSGHPYRIDPDQRHPVQPVAGEPLEIRVTTDPSASSARLHLVDLAGAELGSHDLVDVDPDELYGDGETGDGHLAAASGARPDIGDRVVRRAVLTTPDVPFLYRFTVDGISFDGDRTAPGQWVAAAADEVLAVTGTDRVVADSVSVLTTADGPRRVRFALPLDAAERVVGFGERFDALDQRGNTLDTTVFEQYKQQGNRTYLPSPFAMVIGGAGWGFHVATTRRVWFDVGDTDNGRLWIETTIDDDRPVVALHIPDGTPAELLDRHLDRIGRPVRPPDWVFRPWMSGNEWNTQERVLAEVERSVELDIPVGAVVIEAWSDESTFVAFNDAEYDVHPDGAPHRLDDFTFPADGRWPDPVAMVDRLHELDVKVLLWQIPLVPTDRGDTGQVAADAETMVANGWCVQEADGSPYRNRGWWFTDALLPDWTNPDAVEWWLAKRRYLLDEVGIDGFKTDGGEHAWGDELRYHDGSRGVDANNLFANRYAAAYHRLLTDRGVDGTTFSRAGFTGAGSVPCHWAGDEDSTWEAFRASILAGLNAGLSGVPFWGWDLAGFSGEIPSVELFARSTAMAAFCPIMQYHAEFNHGRLPNRDRTPWNLAERHDDPAPIEIYRHYAHLRERLLPYLAAEADHAVERGVPMMRPVWFDDPADEQAWSEPLHYLFGRGLFVAPVCEPGTEQMTVRLPAGSWIDPSSGERHEAHAVVEVATPLHRIPVFVRSDHEALARVIRG</sequence>
<keyword evidence="9" id="KW-1185">Reference proteome</keyword>
<dbReference type="Gene3D" id="3.20.20.80">
    <property type="entry name" value="Glycosidases"/>
    <property type="match status" value="1"/>
</dbReference>
<dbReference type="Gene3D" id="2.60.40.10">
    <property type="entry name" value="Immunoglobulins"/>
    <property type="match status" value="1"/>
</dbReference>
<dbReference type="RefSeq" id="WP_133867896.1">
    <property type="nucleotide sequence ID" value="NZ_SOAU01000001.1"/>
</dbReference>
<keyword evidence="2" id="KW-0378">Hydrolase</keyword>
<dbReference type="Pfam" id="PF21365">
    <property type="entry name" value="Glyco_hydro_31_3rd"/>
    <property type="match status" value="1"/>
</dbReference>
<dbReference type="SUPFAM" id="SSF74650">
    <property type="entry name" value="Galactose mutarotase-like"/>
    <property type="match status" value="1"/>
</dbReference>
<dbReference type="InterPro" id="IPR048395">
    <property type="entry name" value="Glyco_hydro_31_C"/>
</dbReference>
<evidence type="ECO:0000256" key="2">
    <source>
        <dbReference type="RuleBase" id="RU361185"/>
    </source>
</evidence>
<dbReference type="GO" id="GO:0004553">
    <property type="term" value="F:hydrolase activity, hydrolyzing O-glycosyl compounds"/>
    <property type="evidence" value="ECO:0007669"/>
    <property type="project" value="InterPro"/>
</dbReference>
<gene>
    <name evidence="8" type="ORF">BDK89_1019</name>
</gene>
<feature type="domain" description="Glycoside hydrolase family 31 N-terminal" evidence="5">
    <location>
        <begin position="153"/>
        <end position="235"/>
    </location>
</feature>
<dbReference type="GO" id="GO:0007018">
    <property type="term" value="P:microtubule-based movement"/>
    <property type="evidence" value="ECO:0007669"/>
    <property type="project" value="InterPro"/>
</dbReference>
<dbReference type="Gene3D" id="2.60.40.1760">
    <property type="entry name" value="glycosyl hydrolase (family 31)"/>
    <property type="match status" value="1"/>
</dbReference>
<dbReference type="Proteomes" id="UP000294558">
    <property type="component" value="Unassembled WGS sequence"/>
</dbReference>
<evidence type="ECO:0000259" key="7">
    <source>
        <dbReference type="Pfam" id="PF21568"/>
    </source>
</evidence>
<feature type="domain" description="1,3-alpha-isomaltosidase-like N-terminal" evidence="7">
    <location>
        <begin position="9"/>
        <end position="113"/>
    </location>
</feature>
<evidence type="ECO:0000259" key="5">
    <source>
        <dbReference type="Pfam" id="PF13802"/>
    </source>
</evidence>
<dbReference type="Pfam" id="PF01055">
    <property type="entry name" value="Glyco_hydro_31_2nd"/>
    <property type="match status" value="1"/>
</dbReference>
<dbReference type="Gene3D" id="2.60.40.1180">
    <property type="entry name" value="Golgi alpha-mannosidase II"/>
    <property type="match status" value="1"/>
</dbReference>
<comment type="caution">
    <text evidence="8">The sequence shown here is derived from an EMBL/GenBank/DDBJ whole genome shotgun (WGS) entry which is preliminary data.</text>
</comment>
<dbReference type="GO" id="GO:0003777">
    <property type="term" value="F:microtubule motor activity"/>
    <property type="evidence" value="ECO:0007669"/>
    <property type="project" value="InterPro"/>
</dbReference>
<evidence type="ECO:0000313" key="9">
    <source>
        <dbReference type="Proteomes" id="UP000294558"/>
    </source>
</evidence>
<feature type="region of interest" description="Disordered" evidence="3">
    <location>
        <begin position="1"/>
        <end position="25"/>
    </location>
</feature>
<dbReference type="InterPro" id="IPR019821">
    <property type="entry name" value="Kinesin_motor_CS"/>
</dbReference>
<dbReference type="InterPro" id="IPR000322">
    <property type="entry name" value="Glyco_hydro_31_TIM"/>
</dbReference>
<dbReference type="PANTHER" id="PTHR43863:SF2">
    <property type="entry name" value="MALTASE-GLUCOAMYLASE"/>
    <property type="match status" value="1"/>
</dbReference>
<feature type="domain" description="Glycoside hydrolase family 31 TIM barrel" evidence="4">
    <location>
        <begin position="281"/>
        <end position="630"/>
    </location>
</feature>
<dbReference type="SUPFAM" id="SSF51445">
    <property type="entry name" value="(Trans)glycosidases"/>
    <property type="match status" value="1"/>
</dbReference>
<dbReference type="Pfam" id="PF13802">
    <property type="entry name" value="Gal_mutarotas_2"/>
    <property type="match status" value="1"/>
</dbReference>
<evidence type="ECO:0000256" key="3">
    <source>
        <dbReference type="SAM" id="MobiDB-lite"/>
    </source>
</evidence>
<dbReference type="EMBL" id="SOAU01000001">
    <property type="protein sequence ID" value="TDT15449.1"/>
    <property type="molecule type" value="Genomic_DNA"/>
</dbReference>
<keyword evidence="2" id="KW-0326">Glycosidase</keyword>
<dbReference type="InterPro" id="IPR013783">
    <property type="entry name" value="Ig-like_fold"/>
</dbReference>
<dbReference type="Pfam" id="PF21568">
    <property type="entry name" value="AIMA-like_N"/>
    <property type="match status" value="1"/>
</dbReference>
<feature type="domain" description="Glycosyl hydrolase family 31 C-terminal" evidence="6">
    <location>
        <begin position="641"/>
        <end position="724"/>
    </location>
</feature>
<dbReference type="InterPro" id="IPR025887">
    <property type="entry name" value="Glyco_hydro_31_N_dom"/>
</dbReference>
<evidence type="ECO:0000256" key="1">
    <source>
        <dbReference type="ARBA" id="ARBA00007806"/>
    </source>
</evidence>
<dbReference type="InterPro" id="IPR011013">
    <property type="entry name" value="Gal_mutarotase_sf_dom"/>
</dbReference>
<comment type="similarity">
    <text evidence="1 2">Belongs to the glycosyl hydrolase 31 family.</text>
</comment>
<reference evidence="8 9" key="1">
    <citation type="submission" date="2019-03" db="EMBL/GenBank/DDBJ databases">
        <title>Sequencing the genomes of 1000 actinobacteria strains.</title>
        <authorList>
            <person name="Klenk H.-P."/>
        </authorList>
    </citation>
    <scope>NUCLEOTIDE SEQUENCE [LARGE SCALE GENOMIC DNA]</scope>
    <source>
        <strain evidence="8 9">DSM 18936</strain>
    </source>
</reference>
<evidence type="ECO:0000313" key="8">
    <source>
        <dbReference type="EMBL" id="TDT15449.1"/>
    </source>
</evidence>
<dbReference type="OrthoDB" id="176168at2"/>
<dbReference type="CDD" id="cd14752">
    <property type="entry name" value="GH31_N"/>
    <property type="match status" value="1"/>
</dbReference>
<accession>A0A4R7HY71</accession>
<dbReference type="InterPro" id="IPR013780">
    <property type="entry name" value="Glyco_hydro_b"/>
</dbReference>
<dbReference type="InterPro" id="IPR048488">
    <property type="entry name" value="AIMA-like_N"/>
</dbReference>
<protein>
    <submittedName>
        <fullName evidence="8">Galactose mutarotase-like protein</fullName>
    </submittedName>
</protein>
<dbReference type="CDD" id="cd06597">
    <property type="entry name" value="GH31_transferase_CtsY"/>
    <property type="match status" value="1"/>
</dbReference>
<evidence type="ECO:0000259" key="6">
    <source>
        <dbReference type="Pfam" id="PF21365"/>
    </source>
</evidence>
<dbReference type="InterPro" id="IPR051816">
    <property type="entry name" value="Glycosyl_Hydrolase_31"/>
</dbReference>